<reference evidence="4 5" key="2">
    <citation type="submission" date="2020-04" db="EMBL/GenBank/DDBJ databases">
        <title>Genome sequencing and assembly of multiple isolates from the Colletotrichum gloeosporioides species complex.</title>
        <authorList>
            <person name="Gan P."/>
            <person name="Shirasu K."/>
        </authorList>
    </citation>
    <scope>NUCLEOTIDE SEQUENCE [LARGE SCALE GENOMIC DNA]</scope>
    <source>
        <strain evidence="4 5">Nara gc5</strain>
    </source>
</reference>
<name>A0A7J6IP55_COLFN</name>
<evidence type="ECO:0008006" key="6">
    <source>
        <dbReference type="Google" id="ProtNLM"/>
    </source>
</evidence>
<comment type="caution">
    <text evidence="4">The sequence shown here is derived from an EMBL/GenBank/DDBJ whole genome shotgun (WGS) entry which is preliminary data.</text>
</comment>
<dbReference type="OrthoDB" id="10265871at2759"/>
<organism evidence="4 5">
    <name type="scientific">Colletotrichum fructicola (strain Nara gc5)</name>
    <name type="common">Anthracnose fungus</name>
    <name type="synonym">Colletotrichum gloeosporioides (strain Nara gc5)</name>
    <dbReference type="NCBI Taxonomy" id="1213859"/>
    <lineage>
        <taxon>Eukaryota</taxon>
        <taxon>Fungi</taxon>
        <taxon>Dikarya</taxon>
        <taxon>Ascomycota</taxon>
        <taxon>Pezizomycotina</taxon>
        <taxon>Sordariomycetes</taxon>
        <taxon>Hypocreomycetidae</taxon>
        <taxon>Glomerellales</taxon>
        <taxon>Glomerellaceae</taxon>
        <taxon>Colletotrichum</taxon>
        <taxon>Colletotrichum gloeosporioides species complex</taxon>
    </lineage>
</organism>
<dbReference type="Pfam" id="PF07287">
    <property type="entry name" value="AtuA"/>
    <property type="match status" value="1"/>
</dbReference>
<feature type="domain" description="Acyclic terpene utilisation N-terminal" evidence="2">
    <location>
        <begin position="17"/>
        <end position="474"/>
    </location>
</feature>
<keyword evidence="5" id="KW-1185">Reference proteome</keyword>
<dbReference type="RefSeq" id="XP_031881510.1">
    <property type="nucleotide sequence ID" value="XM_032021651.1"/>
</dbReference>
<dbReference type="EMBL" id="ANPB02000008">
    <property type="protein sequence ID" value="KAF4478332.1"/>
    <property type="molecule type" value="Genomic_DNA"/>
</dbReference>
<feature type="domain" description="AtuA-like ferredoxin-fold" evidence="3">
    <location>
        <begin position="516"/>
        <end position="616"/>
    </location>
</feature>
<dbReference type="InterPro" id="IPR056362">
    <property type="entry name" value="AtuA-like_ferredoxin_dom"/>
</dbReference>
<evidence type="ECO:0000256" key="1">
    <source>
        <dbReference type="SAM" id="MobiDB-lite"/>
    </source>
</evidence>
<dbReference type="Pfam" id="PF23544">
    <property type="entry name" value="AtuA_ferredoxin"/>
    <property type="match status" value="1"/>
</dbReference>
<evidence type="ECO:0000259" key="3">
    <source>
        <dbReference type="Pfam" id="PF23544"/>
    </source>
</evidence>
<dbReference type="GeneID" id="43605853"/>
<evidence type="ECO:0000313" key="4">
    <source>
        <dbReference type="EMBL" id="KAF4478332.1"/>
    </source>
</evidence>
<evidence type="ECO:0000313" key="5">
    <source>
        <dbReference type="Proteomes" id="UP000011096"/>
    </source>
</evidence>
<reference evidence="4 5" key="1">
    <citation type="submission" date="2012-08" db="EMBL/GenBank/DDBJ databases">
        <authorList>
            <person name="Gan P.H.P."/>
            <person name="Ikeda K."/>
            <person name="Irieda H."/>
            <person name="Narusaka M."/>
            <person name="O'Connell R.J."/>
            <person name="Narusaka Y."/>
            <person name="Takano Y."/>
            <person name="Kubo Y."/>
            <person name="Shirasu K."/>
        </authorList>
    </citation>
    <scope>NUCLEOTIDE SEQUENCE [LARGE SCALE GENOMIC DNA]</scope>
    <source>
        <strain evidence="4 5">Nara gc5</strain>
    </source>
</reference>
<feature type="region of interest" description="Disordered" evidence="1">
    <location>
        <begin position="479"/>
        <end position="498"/>
    </location>
</feature>
<dbReference type="InParanoid" id="A0A7J6IP55"/>
<accession>A0A7J6IP55</accession>
<dbReference type="InterPro" id="IPR010839">
    <property type="entry name" value="AtuA_N"/>
</dbReference>
<protein>
    <recommendedName>
        <fullName evidence="6">Duf1446 domain-containing protein</fullName>
    </recommendedName>
</protein>
<proteinExistence type="predicted"/>
<dbReference type="Proteomes" id="UP000011096">
    <property type="component" value="Unassembled WGS sequence"/>
</dbReference>
<gene>
    <name evidence="4" type="ORF">CGGC5_v013266</name>
</gene>
<dbReference type="PANTHER" id="PTHR47585">
    <property type="match status" value="1"/>
</dbReference>
<dbReference type="AlphaFoldDB" id="A0A7J6IP55"/>
<sequence length="635" mass="70336">MASNDNWRTGSRGIRPVRIANCSGYHGDPPREMCRQATLGDVDFITGDYLAEVNMANNAEAYAQGKHNGYEETAWEGLLQAIDVIADKRIKVAINGGALNPGGLASKVAELVRERGYGLKVAYVSGDNVLPKLGKHMPQQKEEALAHLDSANQHVTLTSESFMFTKKDREPREIVSANAYLGAHAIYEALQKGADIVICGRASDASPVIACAWYWWSWNNTSFDELAGALVAGHLIECSAYVTGGNFSGFENFDLDHFVNPGFPIAEISQDGTCIITKHASTGGMVTVDTCRSQLLYELQGNAYLNSDVKAYLDDVVMEQVEENRIHVSGIRGAPPPDTTKLAVFYKGGYELQVLFNATGHSYERKAALFEKQIRALIGDTTLKDFDVLEFQRIGVPATNPMNQNSNTIYIRVFAQSTKADALNAINRAVRDISLRHYSGFHASLDSRALAPRPYLAYYPALWRQHDLEERFHFVNPDGTTTSYDTTPPPKFEDLGDRESYDTKAPVKIQGHLKTVRLGQVAHGRSGDKGANLNFGLYVQTQAQWDWLRSYMSRAKVQEMMGDDCQTDFSIERVEFPGIFAVHFVVYGILGRGVSSSKRLDGFGKGFIDYFRDKEVEVPVSILDTMIGGFQPSRL</sequence>
<dbReference type="PANTHER" id="PTHR47585:SF1">
    <property type="entry name" value="DUF1446 DOMAIN-CONTAINING PROTEIN"/>
    <property type="match status" value="1"/>
</dbReference>
<evidence type="ECO:0000259" key="2">
    <source>
        <dbReference type="Pfam" id="PF07287"/>
    </source>
</evidence>